<sequence>MAVNTASPPDIDLTDLNRFVDGFPYEVFARLRREAPVWWHPPTGHTPGGEGFWVVSRYRDVLAAAADTAAFSSDGTAVRDGGGTLLEDLPPGLAPGTLLNMTDPPRHAKFRRLFQGSVAPRALAAIAGDLADRAAEIVGAAVERGECDFLVDVAAELPLQAVAQLLGVPQEDRHRLMGWANATLDYADRDLGQMSEISERAAAEMYAYGSELLERKRADPGDDLLSVAATATIDGEPLTPMEQQMVFSLLIAAGSETTRNAVAGGMLALAERPGTWRELARDRALLGPAIEEILRWTSPTPYNRRTATAATEISGTAVRAGEKVTLWWASANRDPAVFTDPDSFDVRRSPNQHLAFGRGPHFCLGAGLARMEMRVVFEALLDRVGEFAVTGPVERVRSNKHTGIRHLPMRLEPRRART</sequence>
<evidence type="ECO:0000313" key="3">
    <source>
        <dbReference type="EMBL" id="MFA1541838.1"/>
    </source>
</evidence>
<dbReference type="PANTHER" id="PTHR46696">
    <property type="entry name" value="P450, PUTATIVE (EUROFUNG)-RELATED"/>
    <property type="match status" value="1"/>
</dbReference>
<comment type="caution">
    <text evidence="3">The sequence shown here is derived from an EMBL/GenBank/DDBJ whole genome shotgun (WGS) entry which is preliminary data.</text>
</comment>
<dbReference type="PRINTS" id="PR00359">
    <property type="entry name" value="BP450"/>
</dbReference>
<reference evidence="3 4" key="1">
    <citation type="submission" date="2023-11" db="EMBL/GenBank/DDBJ databases">
        <title>Actinomadura monticuli sp. nov., isolated from volcanic ash.</title>
        <authorList>
            <person name="Lee S.D."/>
            <person name="Yang H."/>
            <person name="Kim I.S."/>
        </authorList>
    </citation>
    <scope>NUCLEOTIDE SEQUENCE [LARGE SCALE GENOMIC DNA]</scope>
    <source>
        <strain evidence="3 4">DLS-62</strain>
    </source>
</reference>
<dbReference type="InterPro" id="IPR017972">
    <property type="entry name" value="Cyt_P450_CS"/>
</dbReference>
<dbReference type="Proteomes" id="UP001569963">
    <property type="component" value="Unassembled WGS sequence"/>
</dbReference>
<evidence type="ECO:0000256" key="1">
    <source>
        <dbReference type="ARBA" id="ARBA00010617"/>
    </source>
</evidence>
<name>A0ABV4QFD0_9ACTN</name>
<dbReference type="InterPro" id="IPR001128">
    <property type="entry name" value="Cyt_P450"/>
</dbReference>
<evidence type="ECO:0000313" key="4">
    <source>
        <dbReference type="Proteomes" id="UP001569963"/>
    </source>
</evidence>
<organism evidence="3 4">
    <name type="scientific">Actinomadura monticuli</name>
    <dbReference type="NCBI Taxonomy" id="3097367"/>
    <lineage>
        <taxon>Bacteria</taxon>
        <taxon>Bacillati</taxon>
        <taxon>Actinomycetota</taxon>
        <taxon>Actinomycetes</taxon>
        <taxon>Streptosporangiales</taxon>
        <taxon>Thermomonosporaceae</taxon>
        <taxon>Actinomadura</taxon>
    </lineage>
</organism>
<keyword evidence="2" id="KW-0479">Metal-binding</keyword>
<dbReference type="RefSeq" id="WP_371951995.1">
    <property type="nucleotide sequence ID" value="NZ_JAXCEI010000010.1"/>
</dbReference>
<keyword evidence="2" id="KW-0408">Iron</keyword>
<keyword evidence="2" id="KW-0560">Oxidoreductase</keyword>
<dbReference type="EMBL" id="JAXCEI010000010">
    <property type="protein sequence ID" value="MFA1541838.1"/>
    <property type="molecule type" value="Genomic_DNA"/>
</dbReference>
<protein>
    <submittedName>
        <fullName evidence="3">Cytochrome P450</fullName>
    </submittedName>
</protein>
<dbReference type="PROSITE" id="PS00086">
    <property type="entry name" value="CYTOCHROME_P450"/>
    <property type="match status" value="1"/>
</dbReference>
<proteinExistence type="inferred from homology"/>
<dbReference type="InterPro" id="IPR002397">
    <property type="entry name" value="Cyt_P450_B"/>
</dbReference>
<keyword evidence="4" id="KW-1185">Reference proteome</keyword>
<dbReference type="Pfam" id="PF00067">
    <property type="entry name" value="p450"/>
    <property type="match status" value="1"/>
</dbReference>
<dbReference type="PANTHER" id="PTHR46696:SF4">
    <property type="entry name" value="BIOTIN BIOSYNTHESIS CYTOCHROME P450"/>
    <property type="match status" value="1"/>
</dbReference>
<keyword evidence="2" id="KW-0503">Monooxygenase</keyword>
<dbReference type="Gene3D" id="1.10.630.10">
    <property type="entry name" value="Cytochrome P450"/>
    <property type="match status" value="1"/>
</dbReference>
<dbReference type="SUPFAM" id="SSF48264">
    <property type="entry name" value="Cytochrome P450"/>
    <property type="match status" value="1"/>
</dbReference>
<accession>A0ABV4QFD0</accession>
<keyword evidence="2" id="KW-0349">Heme</keyword>
<dbReference type="CDD" id="cd11033">
    <property type="entry name" value="CYP142-like"/>
    <property type="match status" value="1"/>
</dbReference>
<gene>
    <name evidence="3" type="ORF">SM611_23155</name>
</gene>
<evidence type="ECO:0000256" key="2">
    <source>
        <dbReference type="RuleBase" id="RU000461"/>
    </source>
</evidence>
<dbReference type="PRINTS" id="PR00385">
    <property type="entry name" value="P450"/>
</dbReference>
<comment type="similarity">
    <text evidence="1 2">Belongs to the cytochrome P450 family.</text>
</comment>
<dbReference type="InterPro" id="IPR036396">
    <property type="entry name" value="Cyt_P450_sf"/>
</dbReference>